<keyword evidence="2" id="KW-0418">Kinase</keyword>
<dbReference type="RefSeq" id="WP_090585548.1">
    <property type="nucleotide sequence ID" value="NZ_FNDT01000005.1"/>
</dbReference>
<dbReference type="GO" id="GO:0016301">
    <property type="term" value="F:kinase activity"/>
    <property type="evidence" value="ECO:0007669"/>
    <property type="project" value="UniProtKB-KW"/>
</dbReference>
<dbReference type="PANTHER" id="PTHR18964:SF173">
    <property type="entry name" value="GLUCOKINASE"/>
    <property type="match status" value="1"/>
</dbReference>
<comment type="similarity">
    <text evidence="1">Belongs to the ROK (NagC/XylR) family.</text>
</comment>
<dbReference type="Pfam" id="PF00480">
    <property type="entry name" value="ROK"/>
    <property type="match status" value="1"/>
</dbReference>
<reference evidence="2 3" key="1">
    <citation type="submission" date="2016-10" db="EMBL/GenBank/DDBJ databases">
        <authorList>
            <person name="de Groot N.N."/>
        </authorList>
    </citation>
    <scope>NUCLEOTIDE SEQUENCE [LARGE SCALE GENOMIC DNA]</scope>
    <source>
        <strain evidence="2 3">NP_1H</strain>
    </source>
</reference>
<dbReference type="InterPro" id="IPR036390">
    <property type="entry name" value="WH_DNA-bd_sf"/>
</dbReference>
<dbReference type="CDD" id="cd23763">
    <property type="entry name" value="ASKHA_ATPase_ROK"/>
    <property type="match status" value="1"/>
</dbReference>
<dbReference type="InterPro" id="IPR036388">
    <property type="entry name" value="WH-like_DNA-bd_sf"/>
</dbReference>
<dbReference type="EMBL" id="FNDT01000005">
    <property type="protein sequence ID" value="SDH99745.1"/>
    <property type="molecule type" value="Genomic_DNA"/>
</dbReference>
<dbReference type="SUPFAM" id="SSF53067">
    <property type="entry name" value="Actin-like ATPase domain"/>
    <property type="match status" value="1"/>
</dbReference>
<protein>
    <submittedName>
        <fullName evidence="2">Sugar kinase of the NBD/HSP70 family, may contain an N-terminal HTH domain</fullName>
    </submittedName>
</protein>
<organism evidence="2 3">
    <name type="scientific">Arthrobacter subterraneus</name>
    <dbReference type="NCBI Taxonomy" id="335973"/>
    <lineage>
        <taxon>Bacteria</taxon>
        <taxon>Bacillati</taxon>
        <taxon>Actinomycetota</taxon>
        <taxon>Actinomycetes</taxon>
        <taxon>Micrococcales</taxon>
        <taxon>Micrococcaceae</taxon>
        <taxon>Arthrobacter</taxon>
    </lineage>
</organism>
<dbReference type="PANTHER" id="PTHR18964">
    <property type="entry name" value="ROK (REPRESSOR, ORF, KINASE) FAMILY"/>
    <property type="match status" value="1"/>
</dbReference>
<evidence type="ECO:0000313" key="3">
    <source>
        <dbReference type="Proteomes" id="UP000199258"/>
    </source>
</evidence>
<dbReference type="Proteomes" id="UP000199258">
    <property type="component" value="Unassembled WGS sequence"/>
</dbReference>
<keyword evidence="2" id="KW-0808">Transferase</keyword>
<dbReference type="SUPFAM" id="SSF46785">
    <property type="entry name" value="Winged helix' DNA-binding domain"/>
    <property type="match status" value="1"/>
</dbReference>
<evidence type="ECO:0000256" key="1">
    <source>
        <dbReference type="ARBA" id="ARBA00006479"/>
    </source>
</evidence>
<proteinExistence type="inferred from homology"/>
<name>A0A1G8GZ89_9MICC</name>
<dbReference type="InterPro" id="IPR000600">
    <property type="entry name" value="ROK"/>
</dbReference>
<dbReference type="OrthoDB" id="3189808at2"/>
<dbReference type="InterPro" id="IPR043129">
    <property type="entry name" value="ATPase_NBD"/>
</dbReference>
<gene>
    <name evidence="2" type="ORF">SAMN04488693_1057</name>
</gene>
<dbReference type="STRING" id="335973.SAMN04488693_1057"/>
<evidence type="ECO:0000313" key="2">
    <source>
        <dbReference type="EMBL" id="SDH99745.1"/>
    </source>
</evidence>
<sequence length="386" mass="40508">MGKGLATGSGVALDLIRSGRATTRNELVEALGWSRITLARRLDELLEASIIVSVGQLDSSGGRPPETFAVNADAGLLLAVDIGGSHTRLAITDLVSKVLSVDEADIGLNEGPAEIFEWAGQVFDYMLPAMGKGRQDVVGIGVGVPGPVDVATGRLASPQIDPQWDGVLAREYFNNRYDHAVFAVDRDVNIMALAEARQGGNHRQNLLVVKAGIGLGIAFVLDGRVYRGARGGSGDLSRPSPYGGSLQRLESVASGAVIRRELRERGYKVRTSADIVALADSGDDITLKLLEETAVAIGQTLADVVGLLNPEAVVIGGNLAQAGDSFLDPIRQTILKGAREFATRDLVVEPSRLGLAAGITGASLLAQDALFDAERISKLTRTGPTG</sequence>
<keyword evidence="3" id="KW-1185">Reference proteome</keyword>
<dbReference type="Gene3D" id="3.30.420.40">
    <property type="match status" value="2"/>
</dbReference>
<dbReference type="AlphaFoldDB" id="A0A1G8GZ89"/>
<dbReference type="Gene3D" id="1.10.10.10">
    <property type="entry name" value="Winged helix-like DNA-binding domain superfamily/Winged helix DNA-binding domain"/>
    <property type="match status" value="1"/>
</dbReference>
<accession>A0A1G8GZ89</accession>